<feature type="domain" description="STM1-like N-terminal" evidence="4">
    <location>
        <begin position="1"/>
        <end position="36"/>
    </location>
</feature>
<protein>
    <recommendedName>
        <fullName evidence="4">STM1-like N-terminal domain-containing protein</fullName>
    </recommendedName>
</protein>
<name>A0A426YH78_ENSVE</name>
<comment type="caution">
    <text evidence="5">The sequence shown here is derived from an EMBL/GenBank/DDBJ whole genome shotgun (WGS) entry which is preliminary data.</text>
</comment>
<evidence type="ECO:0000256" key="1">
    <source>
        <dbReference type="ARBA" id="ARBA00004496"/>
    </source>
</evidence>
<dbReference type="PANTHER" id="PTHR12299">
    <property type="entry name" value="HYALURONIC ACID-BINDING PROTEIN 4"/>
    <property type="match status" value="1"/>
</dbReference>
<evidence type="ECO:0000256" key="2">
    <source>
        <dbReference type="ARBA" id="ARBA00022490"/>
    </source>
</evidence>
<evidence type="ECO:0000259" key="4">
    <source>
        <dbReference type="Pfam" id="PF09598"/>
    </source>
</evidence>
<dbReference type="InterPro" id="IPR019084">
    <property type="entry name" value="STM1-like_N"/>
</dbReference>
<gene>
    <name evidence="5" type="ORF">B296_00051297</name>
</gene>
<keyword evidence="2" id="KW-0963">Cytoplasm</keyword>
<organism evidence="5 6">
    <name type="scientific">Ensete ventricosum</name>
    <name type="common">Abyssinian banana</name>
    <name type="synonym">Musa ensete</name>
    <dbReference type="NCBI Taxonomy" id="4639"/>
    <lineage>
        <taxon>Eukaryota</taxon>
        <taxon>Viridiplantae</taxon>
        <taxon>Streptophyta</taxon>
        <taxon>Embryophyta</taxon>
        <taxon>Tracheophyta</taxon>
        <taxon>Spermatophyta</taxon>
        <taxon>Magnoliopsida</taxon>
        <taxon>Liliopsida</taxon>
        <taxon>Zingiberales</taxon>
        <taxon>Musaceae</taxon>
        <taxon>Ensete</taxon>
    </lineage>
</organism>
<dbReference type="GO" id="GO:0005737">
    <property type="term" value="C:cytoplasm"/>
    <property type="evidence" value="ECO:0007669"/>
    <property type="project" value="UniProtKB-SubCell"/>
</dbReference>
<feature type="region of interest" description="Disordered" evidence="3">
    <location>
        <begin position="114"/>
        <end position="171"/>
    </location>
</feature>
<feature type="compositionally biased region" description="Basic residues" evidence="3">
    <location>
        <begin position="161"/>
        <end position="171"/>
    </location>
</feature>
<dbReference type="Pfam" id="PF09598">
    <property type="entry name" value="Stm1_N"/>
    <property type="match status" value="1"/>
</dbReference>
<dbReference type="Proteomes" id="UP000287651">
    <property type="component" value="Unassembled WGS sequence"/>
</dbReference>
<dbReference type="PANTHER" id="PTHR12299:SF78">
    <property type="entry name" value="RGG REPEATS NUCLEAR RNA BINDING PROTEIN C"/>
    <property type="match status" value="1"/>
</dbReference>
<evidence type="ECO:0000313" key="5">
    <source>
        <dbReference type="EMBL" id="RRT51091.1"/>
    </source>
</evidence>
<dbReference type="AlphaFoldDB" id="A0A426YH78"/>
<evidence type="ECO:0000313" key="6">
    <source>
        <dbReference type="Proteomes" id="UP000287651"/>
    </source>
</evidence>
<feature type="compositionally biased region" description="Gly residues" evidence="3">
    <location>
        <begin position="141"/>
        <end position="154"/>
    </location>
</feature>
<dbReference type="EMBL" id="AMZH03012400">
    <property type="protein sequence ID" value="RRT51091.1"/>
    <property type="molecule type" value="Genomic_DNA"/>
</dbReference>
<dbReference type="GO" id="GO:0005634">
    <property type="term" value="C:nucleus"/>
    <property type="evidence" value="ECO:0007669"/>
    <property type="project" value="TreeGrafter"/>
</dbReference>
<sequence length="171" mass="18281">MATVNPFDLLADDDNDDPSHLISVRQQKVASKKPHRTRGCAGEQIPEQAPPSLPHKQVFFCWRLGAMLHKLLAVPLAGVEQGVVGVAEEVEQPQIGGLGNGGVNGFARGYGGGVSEEGDADKPYERGRGGYGSQRQSFRGGRLGGYGNCNGGDGSDSERLPRRRRWKLSGV</sequence>
<comment type="subcellular location">
    <subcellularLocation>
        <location evidence="1">Cytoplasm</location>
    </subcellularLocation>
</comment>
<accession>A0A426YH78</accession>
<reference evidence="5 6" key="1">
    <citation type="journal article" date="2014" name="Agronomy (Basel)">
        <title>A Draft Genome Sequence for Ensete ventricosum, the Drought-Tolerant Tree Against Hunger.</title>
        <authorList>
            <person name="Harrison J."/>
            <person name="Moore K.A."/>
            <person name="Paszkiewicz K."/>
            <person name="Jones T."/>
            <person name="Grant M."/>
            <person name="Ambacheew D."/>
            <person name="Muzemil S."/>
            <person name="Studholme D.J."/>
        </authorList>
    </citation>
    <scope>NUCLEOTIDE SEQUENCE [LARGE SCALE GENOMIC DNA]</scope>
</reference>
<dbReference type="GO" id="GO:0003729">
    <property type="term" value="F:mRNA binding"/>
    <property type="evidence" value="ECO:0007669"/>
    <property type="project" value="TreeGrafter"/>
</dbReference>
<proteinExistence type="predicted"/>
<feature type="region of interest" description="Disordered" evidence="3">
    <location>
        <begin position="25"/>
        <end position="49"/>
    </location>
</feature>
<evidence type="ECO:0000256" key="3">
    <source>
        <dbReference type="SAM" id="MobiDB-lite"/>
    </source>
</evidence>
<dbReference type="InterPro" id="IPR039764">
    <property type="entry name" value="HABP4/SERBP1-like"/>
</dbReference>